<dbReference type="PRINTS" id="PR00742">
    <property type="entry name" value="GLHYDRLASE35"/>
</dbReference>
<dbReference type="OMA" id="FQSMRLY"/>
<evidence type="ECO:0000256" key="7">
    <source>
        <dbReference type="ARBA" id="ARBA00023136"/>
    </source>
</evidence>
<dbReference type="GO" id="GO:0004565">
    <property type="term" value="F:beta-galactosidase activity"/>
    <property type="evidence" value="ECO:0007669"/>
    <property type="project" value="UniProtKB-EC"/>
</dbReference>
<evidence type="ECO:0000256" key="4">
    <source>
        <dbReference type="ARBA" id="ARBA00022729"/>
    </source>
</evidence>
<keyword evidence="3 12" id="KW-0812">Transmembrane</keyword>
<keyword evidence="8" id="KW-0325">Glycoprotein</keyword>
<dbReference type="FunFam" id="2.60.120.260:FF:000021">
    <property type="entry name" value="Beta-galactosidase"/>
    <property type="match status" value="1"/>
</dbReference>
<evidence type="ECO:0000256" key="2">
    <source>
        <dbReference type="ARBA" id="ARBA00009809"/>
    </source>
</evidence>
<dbReference type="FunFam" id="3.20.20.80:FF:000017">
    <property type="entry name" value="Beta-galactosidase"/>
    <property type="match status" value="1"/>
</dbReference>
<reference evidence="18" key="1">
    <citation type="submission" date="2011-05" db="EMBL/GenBank/DDBJ databases">
        <authorList>
            <person name="Richards S.R."/>
            <person name="Qu J."/>
            <person name="Jiang H."/>
            <person name="Jhangiani S.N."/>
            <person name="Agravi P."/>
            <person name="Goodspeed R."/>
            <person name="Gross S."/>
            <person name="Mandapat C."/>
            <person name="Jackson L."/>
            <person name="Mathew T."/>
            <person name="Pu L."/>
            <person name="Thornton R."/>
            <person name="Saada N."/>
            <person name="Wilczek-Boney K.B."/>
            <person name="Lee S."/>
            <person name="Kovar C."/>
            <person name="Wu Y."/>
            <person name="Scherer S.E."/>
            <person name="Worley K.C."/>
            <person name="Muzny D.M."/>
            <person name="Gibbs R."/>
        </authorList>
    </citation>
    <scope>NUCLEOTIDE SEQUENCE</scope>
    <source>
        <strain evidence="18">Brora</strain>
    </source>
</reference>
<keyword evidence="4" id="KW-0732">Signal</keyword>
<dbReference type="Gene3D" id="3.20.20.80">
    <property type="entry name" value="Glycosidases"/>
    <property type="match status" value="1"/>
</dbReference>
<feature type="domain" description="PIG-P" evidence="14">
    <location>
        <begin position="13"/>
        <end position="120"/>
    </location>
</feature>
<dbReference type="GO" id="GO:0005975">
    <property type="term" value="P:carbohydrate metabolic process"/>
    <property type="evidence" value="ECO:0007669"/>
    <property type="project" value="InterPro"/>
</dbReference>
<evidence type="ECO:0000256" key="5">
    <source>
        <dbReference type="ARBA" id="ARBA00022801"/>
    </source>
</evidence>
<evidence type="ECO:0000256" key="1">
    <source>
        <dbReference type="ARBA" id="ARBA00004141"/>
    </source>
</evidence>
<evidence type="ECO:0000259" key="13">
    <source>
        <dbReference type="Pfam" id="PF01301"/>
    </source>
</evidence>
<dbReference type="InterPro" id="IPR048913">
    <property type="entry name" value="BetaGal_gal-bd"/>
</dbReference>
<evidence type="ECO:0000259" key="15">
    <source>
        <dbReference type="Pfam" id="PF21317"/>
    </source>
</evidence>
<protein>
    <recommendedName>
        <fullName evidence="10">Beta-galactosidase</fullName>
        <ecNumber evidence="10">3.2.1.23</ecNumber>
    </recommendedName>
</protein>
<keyword evidence="6 12" id="KW-1133">Transmembrane helix</keyword>
<evidence type="ECO:0000256" key="8">
    <source>
        <dbReference type="ARBA" id="ARBA00023180"/>
    </source>
</evidence>
<keyword evidence="9 10" id="KW-0326">Glycosidase</keyword>
<dbReference type="InterPro" id="IPR031330">
    <property type="entry name" value="Gly_Hdrlase_35_cat"/>
</dbReference>
<proteinExistence type="inferred from homology"/>
<dbReference type="eggNOG" id="KOG0496">
    <property type="taxonomic scope" value="Eukaryota"/>
</dbReference>
<accession>T1J8I2</accession>
<dbReference type="STRING" id="126957.T1J8I2"/>
<dbReference type="GO" id="GO:0016020">
    <property type="term" value="C:membrane"/>
    <property type="evidence" value="ECO:0007669"/>
    <property type="project" value="UniProtKB-SubCell"/>
</dbReference>
<dbReference type="InterPro" id="IPR048912">
    <property type="entry name" value="BetaGal1-like_ABD1"/>
</dbReference>
<evidence type="ECO:0000259" key="16">
    <source>
        <dbReference type="Pfam" id="PF21467"/>
    </source>
</evidence>
<feature type="domain" description="Beta-galactosidase 1-like first all-beta" evidence="15">
    <location>
        <begin position="526"/>
        <end position="636"/>
    </location>
</feature>
<dbReference type="Pfam" id="PF21467">
    <property type="entry name" value="BetaGal_gal-bd"/>
    <property type="match status" value="1"/>
</dbReference>
<dbReference type="Proteomes" id="UP000014500">
    <property type="component" value="Unassembled WGS sequence"/>
</dbReference>
<evidence type="ECO:0000313" key="18">
    <source>
        <dbReference type="Proteomes" id="UP000014500"/>
    </source>
</evidence>
<dbReference type="EMBL" id="JH431954">
    <property type="status" value="NOT_ANNOTATED_CDS"/>
    <property type="molecule type" value="Genomic_DNA"/>
</dbReference>
<keyword evidence="18" id="KW-1185">Reference proteome</keyword>
<dbReference type="Pfam" id="PF08510">
    <property type="entry name" value="PIG-P"/>
    <property type="match status" value="1"/>
</dbReference>
<dbReference type="InterPro" id="IPR013717">
    <property type="entry name" value="PIG-P"/>
</dbReference>
<name>T1J8I2_STRMM</name>
<dbReference type="Pfam" id="PF01301">
    <property type="entry name" value="Glyco_hydro_35"/>
    <property type="match status" value="1"/>
</dbReference>
<feature type="domain" description="Glycoside hydrolase 35 catalytic" evidence="13">
    <location>
        <begin position="160"/>
        <end position="479"/>
    </location>
</feature>
<dbReference type="SUPFAM" id="SSF51445">
    <property type="entry name" value="(Trans)glycosidases"/>
    <property type="match status" value="1"/>
</dbReference>
<comment type="similarity">
    <text evidence="2 11">Belongs to the glycosyl hydrolase 35 family.</text>
</comment>
<feature type="transmembrane region" description="Helical" evidence="12">
    <location>
        <begin position="15"/>
        <end position="34"/>
    </location>
</feature>
<evidence type="ECO:0000256" key="6">
    <source>
        <dbReference type="ARBA" id="ARBA00022989"/>
    </source>
</evidence>
<evidence type="ECO:0000256" key="10">
    <source>
        <dbReference type="RuleBase" id="RU000675"/>
    </source>
</evidence>
<keyword evidence="7 12" id="KW-0472">Membrane</keyword>
<comment type="catalytic activity">
    <reaction evidence="10">
        <text>Hydrolysis of terminal non-reducing beta-D-galactose residues in beta-D-galactosides.</text>
        <dbReference type="EC" id="3.2.1.23"/>
    </reaction>
</comment>
<evidence type="ECO:0000256" key="11">
    <source>
        <dbReference type="RuleBase" id="RU003679"/>
    </source>
</evidence>
<evidence type="ECO:0000259" key="14">
    <source>
        <dbReference type="Pfam" id="PF08510"/>
    </source>
</evidence>
<feature type="domain" description="Beta-galactosidase galactose-binding" evidence="16">
    <location>
        <begin position="662"/>
        <end position="721"/>
    </location>
</feature>
<dbReference type="InterPro" id="IPR001944">
    <property type="entry name" value="Glycoside_Hdrlase_35"/>
</dbReference>
<evidence type="ECO:0000256" key="12">
    <source>
        <dbReference type="SAM" id="Phobius"/>
    </source>
</evidence>
<dbReference type="PROSITE" id="PS01182">
    <property type="entry name" value="GLYCOSYL_HYDROL_F35"/>
    <property type="match status" value="1"/>
</dbReference>
<dbReference type="EC" id="3.2.1.23" evidence="10"/>
<dbReference type="PANTHER" id="PTHR23421">
    <property type="entry name" value="BETA-GALACTOSIDASE RELATED"/>
    <property type="match status" value="1"/>
</dbReference>
<dbReference type="Gene3D" id="2.60.120.260">
    <property type="entry name" value="Galactose-binding domain-like"/>
    <property type="match status" value="2"/>
</dbReference>
<dbReference type="SUPFAM" id="SSF49785">
    <property type="entry name" value="Galactose-binding domain-like"/>
    <property type="match status" value="1"/>
</dbReference>
<evidence type="ECO:0000256" key="3">
    <source>
        <dbReference type="ARBA" id="ARBA00022692"/>
    </source>
</evidence>
<sequence>MMTKHSPAPLPDRSVYGFVMYLSTLTVLILYLVWAFIPDEWLHSIGLTYWPQKYWAIAVPVFMCSATITLVYCMLPGYNMLITPSLNSINTIQDDYSRYCDINQKIKHESDIPISQVCHITRAMAKTHLIVVACALTLSFQLFQAVNADKSFVIDYENDQFLKDGRPFRYISGSMHYFRVPRIYWLDRMERMVYAGLNAVQTYIDWSQHEPSPGKYDFSDNLDLVSFIKLAHKVGLLVILRPGPYIDAERDMGGLPFWLLQKNPKMALRTNDQSYIKYVDSWLSKVMPMVEPYLYANGGPIILVQVENEYGSFPACDFDYITHLRDLHRSLLGDDVILFSTDGASDGLLKCGKIEGVYATVDFGPGTNITKAFHAQRNHEPKGPLVNSEYYPGWLDHWAYPHSNPSVLPMVITLNSMLWKNASVNIYMFHGGTNFGFTNGANLSPNYNAVPTSYDYNAPISEAGDFTPKYWAIRNVISMYTKLPPGPPPKPVPKYEYGTVELTSIGSLFDVLIDLRSQEPLSSYYPVSFESLGQAYGFVLYETIVPGQFMDPVVLEIKNVHDRAIVFVQNVPVGILSREDSISTLPIKIQNGEKLSLLVENMGRVCFGSGLADQKGLLSNVTLGGRILTNWTITSLPFNSSEFDFSSDKTRVLANNQIYTPGIFKGKFKTPNNASFPMDTYLNMTGWHKGIAFINGVNLGRYWPIVGPQNTLYIPKSFLKPYPSNNVLIILELEHAPCFTDRSDSCNVALVDAPVVNATTPYTESVYSRC</sequence>
<dbReference type="PhylomeDB" id="T1J8I2"/>
<reference evidence="17" key="2">
    <citation type="submission" date="2015-02" db="UniProtKB">
        <authorList>
            <consortium name="EnsemblMetazoa"/>
        </authorList>
    </citation>
    <scope>IDENTIFICATION</scope>
</reference>
<dbReference type="EnsemblMetazoa" id="SMAR010014-RA">
    <property type="protein sequence ID" value="SMAR010014-PA"/>
    <property type="gene ID" value="SMAR010014"/>
</dbReference>
<dbReference type="InterPro" id="IPR008979">
    <property type="entry name" value="Galactose-bd-like_sf"/>
</dbReference>
<evidence type="ECO:0000313" key="17">
    <source>
        <dbReference type="EnsemblMetazoa" id="SMAR010014-PA"/>
    </source>
</evidence>
<organism evidence="17 18">
    <name type="scientific">Strigamia maritima</name>
    <name type="common">European centipede</name>
    <name type="synonym">Geophilus maritimus</name>
    <dbReference type="NCBI Taxonomy" id="126957"/>
    <lineage>
        <taxon>Eukaryota</taxon>
        <taxon>Metazoa</taxon>
        <taxon>Ecdysozoa</taxon>
        <taxon>Arthropoda</taxon>
        <taxon>Myriapoda</taxon>
        <taxon>Chilopoda</taxon>
        <taxon>Pleurostigmophora</taxon>
        <taxon>Geophilomorpha</taxon>
        <taxon>Linotaeniidae</taxon>
        <taxon>Strigamia</taxon>
    </lineage>
</organism>
<dbReference type="AlphaFoldDB" id="T1J8I2"/>
<evidence type="ECO:0000256" key="9">
    <source>
        <dbReference type="ARBA" id="ARBA00023295"/>
    </source>
</evidence>
<dbReference type="HOGENOM" id="CLU_007853_7_2_1"/>
<dbReference type="eggNOG" id="KOG2257">
    <property type="taxonomic scope" value="Eukaryota"/>
</dbReference>
<dbReference type="InterPro" id="IPR019801">
    <property type="entry name" value="Glyco_hydro_35_CS"/>
</dbReference>
<dbReference type="Pfam" id="PF21317">
    <property type="entry name" value="BetaGal_ABD_1"/>
    <property type="match status" value="1"/>
</dbReference>
<dbReference type="InterPro" id="IPR017853">
    <property type="entry name" value="GH"/>
</dbReference>
<feature type="transmembrane region" description="Helical" evidence="12">
    <location>
        <begin position="54"/>
        <end position="75"/>
    </location>
</feature>
<keyword evidence="5 10" id="KW-0378">Hydrolase</keyword>
<comment type="subcellular location">
    <subcellularLocation>
        <location evidence="1">Membrane</location>
        <topology evidence="1">Multi-pass membrane protein</topology>
    </subcellularLocation>
</comment>